<feature type="transmembrane region" description="Helical" evidence="1">
    <location>
        <begin position="539"/>
        <end position="558"/>
    </location>
</feature>
<accession>A0A562VEW4</accession>
<feature type="transmembrane region" description="Helical" evidence="1">
    <location>
        <begin position="703"/>
        <end position="721"/>
    </location>
</feature>
<evidence type="ECO:0000313" key="3">
    <source>
        <dbReference type="Proteomes" id="UP000321617"/>
    </source>
</evidence>
<gene>
    <name evidence="2" type="ORF">LX16_2129</name>
</gene>
<feature type="transmembrane region" description="Helical" evidence="1">
    <location>
        <begin position="363"/>
        <end position="387"/>
    </location>
</feature>
<feature type="transmembrane region" description="Helical" evidence="1">
    <location>
        <begin position="677"/>
        <end position="697"/>
    </location>
</feature>
<feature type="transmembrane region" description="Helical" evidence="1">
    <location>
        <begin position="590"/>
        <end position="608"/>
    </location>
</feature>
<evidence type="ECO:0000256" key="1">
    <source>
        <dbReference type="SAM" id="Phobius"/>
    </source>
</evidence>
<feature type="transmembrane region" description="Helical" evidence="1">
    <location>
        <begin position="508"/>
        <end position="527"/>
    </location>
</feature>
<dbReference type="RefSeq" id="WP_147136747.1">
    <property type="nucleotide sequence ID" value="NZ_BAABIJ010000001.1"/>
</dbReference>
<feature type="transmembrane region" description="Helical" evidence="1">
    <location>
        <begin position="564"/>
        <end position="583"/>
    </location>
</feature>
<feature type="transmembrane region" description="Helical" evidence="1">
    <location>
        <begin position="408"/>
        <end position="432"/>
    </location>
</feature>
<evidence type="ECO:0000313" key="2">
    <source>
        <dbReference type="EMBL" id="TWJ16398.1"/>
    </source>
</evidence>
<comment type="caution">
    <text evidence="2">The sequence shown here is derived from an EMBL/GenBank/DDBJ whole genome shotgun (WGS) entry which is preliminary data.</text>
</comment>
<keyword evidence="3" id="KW-1185">Reference proteome</keyword>
<feature type="transmembrane region" description="Helical" evidence="1">
    <location>
        <begin position="466"/>
        <end position="488"/>
    </location>
</feature>
<keyword evidence="1" id="KW-0472">Membrane</keyword>
<dbReference type="EMBL" id="VLLL01000005">
    <property type="protein sequence ID" value="TWJ16398.1"/>
    <property type="molecule type" value="Genomic_DNA"/>
</dbReference>
<keyword evidence="1" id="KW-1133">Transmembrane helix</keyword>
<feature type="transmembrane region" description="Helical" evidence="1">
    <location>
        <begin position="645"/>
        <end position="665"/>
    </location>
</feature>
<feature type="transmembrane region" description="Helical" evidence="1">
    <location>
        <begin position="36"/>
        <end position="55"/>
    </location>
</feature>
<dbReference type="OrthoDB" id="3264110at2"/>
<dbReference type="AlphaFoldDB" id="A0A562VEW4"/>
<organism evidence="2 3">
    <name type="scientific">Stackebrandtia albiflava</name>
    <dbReference type="NCBI Taxonomy" id="406432"/>
    <lineage>
        <taxon>Bacteria</taxon>
        <taxon>Bacillati</taxon>
        <taxon>Actinomycetota</taxon>
        <taxon>Actinomycetes</taxon>
        <taxon>Glycomycetales</taxon>
        <taxon>Glycomycetaceae</taxon>
        <taxon>Stackebrandtia</taxon>
    </lineage>
</organism>
<dbReference type="Proteomes" id="UP000321617">
    <property type="component" value="Unassembled WGS sequence"/>
</dbReference>
<sequence>MSEEKPEVPATDPPPVHWRVKARSHGSRLWRAHWRLVAAWAAVVVLALTTAVQLLPDRAPSHRPESYATYAVVVGIPGLRWGDVDPRNTPTLWELADTGAVASLSVDSASTVTCPLDGWLTLSAGAAASAGTRVGDNGCSGVSPETVEQAPDTASAYVNQLELIANNNRTDEPGVEIGSLPGAVRCATAIGPGAAWGAASPTGRVDRYAATVPEDPDALSALLTECLLSMVDLGRLPEDGSERAEAVAAADAVLARIVAARPVDSLLMVAGLSDVSASPHLHAVIAQGGGFDGGWLTAAGTGREGYLRLIDLAPTVVSALDRPMPSPFAGVPAAVLEGRDSDMASVVAQLTDVDAEAAAQQDAIMRLLTVVAIAGLLLFVAATPILHRIRRGAGQAARRVPTIWTFRAVVSAATALALALPAATLVDFIPWWRASHPMVALMASTVLIVLVLTALVLVAPRRRSPMGLMITVSLVGVVVVGADVLTGARLQFDGIAGYSALNSAGNAGLGPLGLGVFATSLMMAAGCAAQGVTRAYRPLVIVAAGCVGIWIVGSPYLGDDPAGAVGLTVAVCLAAGMAPGGWLTFARLAWASFAGLGLLVALAVADLARDESQRGALGSFVADVFGGAGAGRIRETLEADVLATVGNPLTVLLLGSIVFAWVVLLRPSGGLKRSFGLYPSARAGFVGAIIATLLGGLLGGQGLVPVGAAAAITMPLAVIMAQRVLARAHVRDGRAEPTDLAVQARPESIEAAGGVTVESRG</sequence>
<feature type="transmembrane region" description="Helical" evidence="1">
    <location>
        <begin position="438"/>
        <end position="459"/>
    </location>
</feature>
<name>A0A562VEW4_9ACTN</name>
<keyword evidence="1" id="KW-0812">Transmembrane</keyword>
<protein>
    <submittedName>
        <fullName evidence="2">Uncharacterized protein</fullName>
    </submittedName>
</protein>
<reference evidence="2 3" key="1">
    <citation type="journal article" date="2013" name="Stand. Genomic Sci.">
        <title>Genomic Encyclopedia of Type Strains, Phase I: The one thousand microbial genomes (KMG-I) project.</title>
        <authorList>
            <person name="Kyrpides N.C."/>
            <person name="Woyke T."/>
            <person name="Eisen J.A."/>
            <person name="Garrity G."/>
            <person name="Lilburn T.G."/>
            <person name="Beck B.J."/>
            <person name="Whitman W.B."/>
            <person name="Hugenholtz P."/>
            <person name="Klenk H.P."/>
        </authorList>
    </citation>
    <scope>NUCLEOTIDE SEQUENCE [LARGE SCALE GENOMIC DNA]</scope>
    <source>
        <strain evidence="2 3">DSM 45044</strain>
    </source>
</reference>
<proteinExistence type="predicted"/>